<protein>
    <submittedName>
        <fullName evidence="3">Activator of HSP90 ATPase</fullName>
    </submittedName>
</protein>
<dbReference type="KEGG" id="htq:FRZ44_14240"/>
<dbReference type="Pfam" id="PF08327">
    <property type="entry name" value="AHSA1"/>
    <property type="match status" value="1"/>
</dbReference>
<accession>A0A5J6MFA5</accession>
<comment type="similarity">
    <text evidence="1">Belongs to the AHA1 family.</text>
</comment>
<feature type="domain" description="Activator of Hsp90 ATPase homologue 1/2-like C-terminal" evidence="2">
    <location>
        <begin position="25"/>
        <end position="159"/>
    </location>
</feature>
<keyword evidence="4" id="KW-1185">Reference proteome</keyword>
<dbReference type="RefSeq" id="WP_191908455.1">
    <property type="nucleotide sequence ID" value="NZ_CP042906.1"/>
</dbReference>
<dbReference type="AlphaFoldDB" id="A0A5J6MFA5"/>
<dbReference type="EMBL" id="CP042906">
    <property type="protein sequence ID" value="QEX16132.1"/>
    <property type="molecule type" value="Genomic_DNA"/>
</dbReference>
<organism evidence="3 4">
    <name type="scientific">Hypericibacter terrae</name>
    <dbReference type="NCBI Taxonomy" id="2602015"/>
    <lineage>
        <taxon>Bacteria</taxon>
        <taxon>Pseudomonadati</taxon>
        <taxon>Pseudomonadota</taxon>
        <taxon>Alphaproteobacteria</taxon>
        <taxon>Rhodospirillales</taxon>
        <taxon>Dongiaceae</taxon>
        <taxon>Hypericibacter</taxon>
    </lineage>
</organism>
<reference evidence="3 4" key="1">
    <citation type="submission" date="2019-08" db="EMBL/GenBank/DDBJ databases">
        <title>Hyperibacter terrae gen. nov., sp. nov. and Hyperibacter viscosus sp. nov., two new members in the family Rhodospirillaceae isolated from the rhizosphere of Hypericum perforatum.</title>
        <authorList>
            <person name="Noviana Z."/>
        </authorList>
    </citation>
    <scope>NUCLEOTIDE SEQUENCE [LARGE SCALE GENOMIC DNA]</scope>
    <source>
        <strain evidence="3 4">R5913</strain>
    </source>
</reference>
<evidence type="ECO:0000313" key="3">
    <source>
        <dbReference type="EMBL" id="QEX16132.1"/>
    </source>
</evidence>
<proteinExistence type="inferred from homology"/>
<dbReference type="InterPro" id="IPR023393">
    <property type="entry name" value="START-like_dom_sf"/>
</dbReference>
<evidence type="ECO:0000256" key="1">
    <source>
        <dbReference type="ARBA" id="ARBA00006817"/>
    </source>
</evidence>
<dbReference type="Gene3D" id="3.30.530.20">
    <property type="match status" value="1"/>
</dbReference>
<dbReference type="InterPro" id="IPR013538">
    <property type="entry name" value="ASHA1/2-like_C"/>
</dbReference>
<evidence type="ECO:0000313" key="4">
    <source>
        <dbReference type="Proteomes" id="UP000326202"/>
    </source>
</evidence>
<dbReference type="SUPFAM" id="SSF55961">
    <property type="entry name" value="Bet v1-like"/>
    <property type="match status" value="1"/>
</dbReference>
<sequence>MPVKAGNAAAAKPTERTITLTRVFAAPREQVFAAWTDARRIAQWWAPDGFTIPACDADPRPDGAFNLCMRWADKGDYWMRGRYREVVMPERLVIVATAYDAQQMPRLEAVIDVTLSEAAGETAFVLRTTARGAGDVAGAMLNGMKEGWNQSIDHLERHLADRP</sequence>
<dbReference type="CDD" id="cd07814">
    <property type="entry name" value="SRPBCC_CalC_Aha1-like"/>
    <property type="match status" value="1"/>
</dbReference>
<name>A0A5J6MFA5_9PROT</name>
<dbReference type="Proteomes" id="UP000326202">
    <property type="component" value="Chromosome"/>
</dbReference>
<evidence type="ECO:0000259" key="2">
    <source>
        <dbReference type="Pfam" id="PF08327"/>
    </source>
</evidence>
<gene>
    <name evidence="3" type="ORF">FRZ44_14240</name>
</gene>